<dbReference type="GeneID" id="94427335"/>
<feature type="region of interest" description="Disordered" evidence="1">
    <location>
        <begin position="278"/>
        <end position="307"/>
    </location>
</feature>
<reference evidence="2 3" key="1">
    <citation type="journal article" date="2017" name="Int. J. Parasitol.">
        <title>The genome of the protozoan parasite Cystoisospora suis and a reverse vaccinology approach to identify vaccine candidates.</title>
        <authorList>
            <person name="Palmieri N."/>
            <person name="Shrestha A."/>
            <person name="Ruttkowski B."/>
            <person name="Beck T."/>
            <person name="Vogl C."/>
            <person name="Tomley F."/>
            <person name="Blake D.P."/>
            <person name="Joachim A."/>
        </authorList>
    </citation>
    <scope>NUCLEOTIDE SEQUENCE [LARGE SCALE GENOMIC DNA]</scope>
    <source>
        <strain evidence="2 3">Wien I</strain>
    </source>
</reference>
<accession>A0A2C6L359</accession>
<protein>
    <submittedName>
        <fullName evidence="2">Uncharacterized protein</fullName>
    </submittedName>
</protein>
<dbReference type="Proteomes" id="UP000221165">
    <property type="component" value="Unassembled WGS sequence"/>
</dbReference>
<gene>
    <name evidence="2" type="ORF">CSUI_003929</name>
</gene>
<feature type="compositionally biased region" description="Polar residues" evidence="1">
    <location>
        <begin position="280"/>
        <end position="296"/>
    </location>
</feature>
<dbReference type="OrthoDB" id="10682425at2759"/>
<name>A0A2C6L359_9APIC</name>
<evidence type="ECO:0000313" key="2">
    <source>
        <dbReference type="EMBL" id="PHJ22214.1"/>
    </source>
</evidence>
<proteinExistence type="predicted"/>
<dbReference type="VEuPathDB" id="ToxoDB:CSUI_003929"/>
<evidence type="ECO:0000256" key="1">
    <source>
        <dbReference type="SAM" id="MobiDB-lite"/>
    </source>
</evidence>
<sequence>MESERITQRVAGVLQPGPKAVGAQVQGDWKARHGGTLDTAGLSKQLSSGSSRSTTSGSMDLGRPVWTRSESQGARATLRGLRVEVSGVSHPPERARSVESHLTASAVGARPVLAVRECSFNEQGCPSTVSRKDHEKEKDGRAASAETAPLIVREDSEVLHVFEDPRITYRSTVDPELIRSCTRGSGSLSLGSSTEYSDKATKEALEGKGAVLGGSGEMLWPAMQPFQDLATMVYDVFSGSTSEPHNAEEGISVSRCTSPDSDFVVTVEGSTIVSGDPVDQVQQQANSEVTSDTSGQDLPEAGESPKACDARFRADCDEQLKDKNEPVTVWGDDGDLPARLEG</sequence>
<dbReference type="RefSeq" id="XP_067923891.1">
    <property type="nucleotide sequence ID" value="XM_068064124.1"/>
</dbReference>
<feature type="region of interest" description="Disordered" evidence="1">
    <location>
        <begin position="124"/>
        <end position="146"/>
    </location>
</feature>
<comment type="caution">
    <text evidence="2">The sequence shown here is derived from an EMBL/GenBank/DDBJ whole genome shotgun (WGS) entry which is preliminary data.</text>
</comment>
<keyword evidence="3" id="KW-1185">Reference proteome</keyword>
<feature type="compositionally biased region" description="Low complexity" evidence="1">
    <location>
        <begin position="47"/>
        <end position="58"/>
    </location>
</feature>
<evidence type="ECO:0000313" key="3">
    <source>
        <dbReference type="Proteomes" id="UP000221165"/>
    </source>
</evidence>
<dbReference type="EMBL" id="MIGC01001777">
    <property type="protein sequence ID" value="PHJ22214.1"/>
    <property type="molecule type" value="Genomic_DNA"/>
</dbReference>
<feature type="compositionally biased region" description="Basic and acidic residues" evidence="1">
    <location>
        <begin position="130"/>
        <end position="141"/>
    </location>
</feature>
<feature type="region of interest" description="Disordered" evidence="1">
    <location>
        <begin position="1"/>
        <end position="73"/>
    </location>
</feature>
<organism evidence="2 3">
    <name type="scientific">Cystoisospora suis</name>
    <dbReference type="NCBI Taxonomy" id="483139"/>
    <lineage>
        <taxon>Eukaryota</taxon>
        <taxon>Sar</taxon>
        <taxon>Alveolata</taxon>
        <taxon>Apicomplexa</taxon>
        <taxon>Conoidasida</taxon>
        <taxon>Coccidia</taxon>
        <taxon>Eucoccidiorida</taxon>
        <taxon>Eimeriorina</taxon>
        <taxon>Sarcocystidae</taxon>
        <taxon>Cystoisospora</taxon>
    </lineage>
</organism>
<dbReference type="AlphaFoldDB" id="A0A2C6L359"/>